<accession>A0A814YCB5</accession>
<feature type="compositionally biased region" description="Basic residues" evidence="1">
    <location>
        <begin position="107"/>
        <end position="139"/>
    </location>
</feature>
<evidence type="ECO:0000313" key="2">
    <source>
        <dbReference type="EMBL" id="CAF1227869.1"/>
    </source>
</evidence>
<protein>
    <submittedName>
        <fullName evidence="2">Uncharacterized protein</fullName>
    </submittedName>
</protein>
<feature type="compositionally biased region" description="Basic and acidic residues" evidence="1">
    <location>
        <begin position="68"/>
        <end position="82"/>
    </location>
</feature>
<dbReference type="AlphaFoldDB" id="A0A814YCB5"/>
<evidence type="ECO:0000313" key="4">
    <source>
        <dbReference type="Proteomes" id="UP000663829"/>
    </source>
</evidence>
<proteinExistence type="predicted"/>
<dbReference type="Proteomes" id="UP000663829">
    <property type="component" value="Unassembled WGS sequence"/>
</dbReference>
<comment type="caution">
    <text evidence="2">The sequence shown here is derived from an EMBL/GenBank/DDBJ whole genome shotgun (WGS) entry which is preliminary data.</text>
</comment>
<dbReference type="EMBL" id="CAJNOQ010009547">
    <property type="protein sequence ID" value="CAF1227869.1"/>
    <property type="molecule type" value="Genomic_DNA"/>
</dbReference>
<evidence type="ECO:0000313" key="3">
    <source>
        <dbReference type="EMBL" id="CAF3990704.1"/>
    </source>
</evidence>
<gene>
    <name evidence="2" type="ORF">GPM918_LOCUS25019</name>
    <name evidence="3" type="ORF">SRO942_LOCUS25025</name>
</gene>
<sequence length="208" mass="24089">MPLQFTQSLLVDAHRTGGQGQRISSLKTHGDNDDDDTDADHDGVSVIRERLNQLPGNREVSDLDADAMENRPEMGKNRDGSRDWSPSRGTDRKHWKKNRYWKNQPPWRKHGRHHFGCKSRWKHQYRHRGGRRHQRPRPGSRKDEYDDDDNDSSDHGDRSDRKKGDDNSSAHRAGQRNRAKPNEEDDDHDDNLNPNSKNSNSEAIDCAK</sequence>
<feature type="compositionally biased region" description="Basic and acidic residues" evidence="1">
    <location>
        <begin position="152"/>
        <end position="169"/>
    </location>
</feature>
<name>A0A814YCB5_9BILA</name>
<dbReference type="EMBL" id="CAJOBC010009552">
    <property type="protein sequence ID" value="CAF3990704.1"/>
    <property type="molecule type" value="Genomic_DNA"/>
</dbReference>
<feature type="region of interest" description="Disordered" evidence="1">
    <location>
        <begin position="15"/>
        <end position="208"/>
    </location>
</feature>
<dbReference type="Proteomes" id="UP000681722">
    <property type="component" value="Unassembled WGS sequence"/>
</dbReference>
<feature type="compositionally biased region" description="Basic and acidic residues" evidence="1">
    <location>
        <begin position="40"/>
        <end position="51"/>
    </location>
</feature>
<evidence type="ECO:0000256" key="1">
    <source>
        <dbReference type="SAM" id="MobiDB-lite"/>
    </source>
</evidence>
<keyword evidence="4" id="KW-1185">Reference proteome</keyword>
<reference evidence="2" key="1">
    <citation type="submission" date="2021-02" db="EMBL/GenBank/DDBJ databases">
        <authorList>
            <person name="Nowell W R."/>
        </authorList>
    </citation>
    <scope>NUCLEOTIDE SEQUENCE</scope>
</reference>
<feature type="non-terminal residue" evidence="2">
    <location>
        <position position="1"/>
    </location>
</feature>
<feature type="compositionally biased region" description="Basic residues" evidence="1">
    <location>
        <begin position="91"/>
        <end position="100"/>
    </location>
</feature>
<organism evidence="2 4">
    <name type="scientific">Didymodactylos carnosus</name>
    <dbReference type="NCBI Taxonomy" id="1234261"/>
    <lineage>
        <taxon>Eukaryota</taxon>
        <taxon>Metazoa</taxon>
        <taxon>Spiralia</taxon>
        <taxon>Gnathifera</taxon>
        <taxon>Rotifera</taxon>
        <taxon>Eurotatoria</taxon>
        <taxon>Bdelloidea</taxon>
        <taxon>Philodinida</taxon>
        <taxon>Philodinidae</taxon>
        <taxon>Didymodactylos</taxon>
    </lineage>
</organism>